<evidence type="ECO:0000313" key="3">
    <source>
        <dbReference type="Proteomes" id="UP001227230"/>
    </source>
</evidence>
<feature type="compositionally biased region" description="Polar residues" evidence="1">
    <location>
        <begin position="50"/>
        <end position="64"/>
    </location>
</feature>
<feature type="compositionally biased region" description="Polar residues" evidence="1">
    <location>
        <begin position="8"/>
        <end position="19"/>
    </location>
</feature>
<sequence>MAKMRRAQTLSPSTCNTKLRASPMRDSIFDAPQAPAIPPSEDGVSPSPPQQRYQTMRPPTTPRASNLCPKKSIRRPPAKKARVSSPGESSAPPQPQPPTKESQIPAGMTPKGIIRRLMVTQPSIEGNLDCRARPFRAML</sequence>
<gene>
    <name evidence="2" type="ORF">VitviT2T_024632</name>
</gene>
<feature type="compositionally biased region" description="Basic residues" evidence="1">
    <location>
        <begin position="71"/>
        <end position="82"/>
    </location>
</feature>
<name>A0ABY9DH50_VITVI</name>
<proteinExistence type="predicted"/>
<evidence type="ECO:0000256" key="1">
    <source>
        <dbReference type="SAM" id="MobiDB-lite"/>
    </source>
</evidence>
<dbReference type="EMBL" id="CP126663">
    <property type="protein sequence ID" value="WKA06747.1"/>
    <property type="molecule type" value="Genomic_DNA"/>
</dbReference>
<accession>A0ABY9DH50</accession>
<organism evidence="2 3">
    <name type="scientific">Vitis vinifera</name>
    <name type="common">Grape</name>
    <dbReference type="NCBI Taxonomy" id="29760"/>
    <lineage>
        <taxon>Eukaryota</taxon>
        <taxon>Viridiplantae</taxon>
        <taxon>Streptophyta</taxon>
        <taxon>Embryophyta</taxon>
        <taxon>Tracheophyta</taxon>
        <taxon>Spermatophyta</taxon>
        <taxon>Magnoliopsida</taxon>
        <taxon>eudicotyledons</taxon>
        <taxon>Gunneridae</taxon>
        <taxon>Pentapetalae</taxon>
        <taxon>rosids</taxon>
        <taxon>Vitales</taxon>
        <taxon>Vitaceae</taxon>
        <taxon>Viteae</taxon>
        <taxon>Vitis</taxon>
    </lineage>
</organism>
<dbReference type="Proteomes" id="UP001227230">
    <property type="component" value="Chromosome 16"/>
</dbReference>
<evidence type="ECO:0000313" key="2">
    <source>
        <dbReference type="EMBL" id="WKA06747.1"/>
    </source>
</evidence>
<feature type="region of interest" description="Disordered" evidence="1">
    <location>
        <begin position="1"/>
        <end position="111"/>
    </location>
</feature>
<reference evidence="2 3" key="1">
    <citation type="journal article" date="2023" name="Hortic Res">
        <title>The complete reference genome for grapevine (Vitis vinifera L.) genetics and breeding.</title>
        <authorList>
            <person name="Shi X."/>
            <person name="Cao S."/>
            <person name="Wang X."/>
            <person name="Huang S."/>
            <person name="Wang Y."/>
            <person name="Liu Z."/>
            <person name="Liu W."/>
            <person name="Leng X."/>
            <person name="Peng Y."/>
            <person name="Wang N."/>
            <person name="Wang Y."/>
            <person name="Ma Z."/>
            <person name="Xu X."/>
            <person name="Zhang F."/>
            <person name="Xue H."/>
            <person name="Zhong H."/>
            <person name="Wang Y."/>
            <person name="Zhang K."/>
            <person name="Velt A."/>
            <person name="Avia K."/>
            <person name="Holtgrawe D."/>
            <person name="Grimplet J."/>
            <person name="Matus J.T."/>
            <person name="Ware D."/>
            <person name="Wu X."/>
            <person name="Wang H."/>
            <person name="Liu C."/>
            <person name="Fang Y."/>
            <person name="Rustenholz C."/>
            <person name="Cheng Z."/>
            <person name="Xiao H."/>
            <person name="Zhou Y."/>
        </authorList>
    </citation>
    <scope>NUCLEOTIDE SEQUENCE [LARGE SCALE GENOMIC DNA]</scope>
    <source>
        <strain evidence="3">cv. Pinot noir / PN40024</strain>
        <tissue evidence="2">Leaf</tissue>
    </source>
</reference>
<protein>
    <submittedName>
        <fullName evidence="2">Uncharacterized protein</fullName>
    </submittedName>
</protein>
<keyword evidence="3" id="KW-1185">Reference proteome</keyword>